<organism evidence="4">
    <name type="scientific">viral metagenome</name>
    <dbReference type="NCBI Taxonomy" id="1070528"/>
    <lineage>
        <taxon>unclassified sequences</taxon>
        <taxon>metagenomes</taxon>
        <taxon>organismal metagenomes</taxon>
    </lineage>
</organism>
<sequence length="237" mass="27224">MREIVYLKSLPPHVNIIHLTEVEWIGNRLRVAMPLYETDLNKYVKKKLNCRPMPGAQVVEFSRKILHGLHHLHQHGVFIRDLKPANILLNLATGDVVLCDFSLASTWCSKLDHSQTIQTLWYRAIEVLLGLSKYDTAVDMWSFGCVLGFMLKGHDVLPGDSDYGQIMLTFEMLGTPTEATWPGLESLPYFSREWPKFDVPERLPVKFPLPALEKLFRASLQMYPKERCTAQQALEMI</sequence>
<dbReference type="GO" id="GO:0004674">
    <property type="term" value="F:protein serine/threonine kinase activity"/>
    <property type="evidence" value="ECO:0007669"/>
    <property type="project" value="TreeGrafter"/>
</dbReference>
<dbReference type="PROSITE" id="PS50011">
    <property type="entry name" value="PROTEIN_KINASE_DOM"/>
    <property type="match status" value="1"/>
</dbReference>
<evidence type="ECO:0000259" key="3">
    <source>
        <dbReference type="PROSITE" id="PS50011"/>
    </source>
</evidence>
<dbReference type="Pfam" id="PF00069">
    <property type="entry name" value="Pkinase"/>
    <property type="match status" value="1"/>
</dbReference>
<proteinExistence type="predicted"/>
<evidence type="ECO:0000256" key="1">
    <source>
        <dbReference type="ARBA" id="ARBA00022741"/>
    </source>
</evidence>
<dbReference type="InterPro" id="IPR050108">
    <property type="entry name" value="CDK"/>
</dbReference>
<dbReference type="Gene3D" id="3.30.200.20">
    <property type="entry name" value="Phosphorylase Kinase, domain 1"/>
    <property type="match status" value="1"/>
</dbReference>
<dbReference type="EMBL" id="MN739202">
    <property type="protein sequence ID" value="QHS93311.1"/>
    <property type="molecule type" value="Genomic_DNA"/>
</dbReference>
<dbReference type="PANTHER" id="PTHR24056">
    <property type="entry name" value="CELL DIVISION PROTEIN KINASE"/>
    <property type="match status" value="1"/>
</dbReference>
<dbReference type="InterPro" id="IPR000719">
    <property type="entry name" value="Prot_kinase_dom"/>
</dbReference>
<protein>
    <recommendedName>
        <fullName evidence="3">Protein kinase domain-containing protein</fullName>
    </recommendedName>
</protein>
<dbReference type="SUPFAM" id="SSF56112">
    <property type="entry name" value="Protein kinase-like (PK-like)"/>
    <property type="match status" value="1"/>
</dbReference>
<reference evidence="4" key="1">
    <citation type="journal article" date="2020" name="Nature">
        <title>Giant virus diversity and host interactions through global metagenomics.</title>
        <authorList>
            <person name="Schulz F."/>
            <person name="Roux S."/>
            <person name="Paez-Espino D."/>
            <person name="Jungbluth S."/>
            <person name="Walsh D.A."/>
            <person name="Denef V.J."/>
            <person name="McMahon K.D."/>
            <person name="Konstantinidis K.T."/>
            <person name="Eloe-Fadrosh E.A."/>
            <person name="Kyrpides N.C."/>
            <person name="Woyke T."/>
        </authorList>
    </citation>
    <scope>NUCLEOTIDE SEQUENCE</scope>
    <source>
        <strain evidence="4">GVMAG-M-3300017989-17</strain>
    </source>
</reference>
<dbReference type="InterPro" id="IPR011009">
    <property type="entry name" value="Kinase-like_dom_sf"/>
</dbReference>
<feature type="domain" description="Protein kinase" evidence="3">
    <location>
        <begin position="1"/>
        <end position="237"/>
    </location>
</feature>
<dbReference type="Gene3D" id="1.10.510.10">
    <property type="entry name" value="Transferase(Phosphotransferase) domain 1"/>
    <property type="match status" value="1"/>
</dbReference>
<dbReference type="GO" id="GO:0005524">
    <property type="term" value="F:ATP binding"/>
    <property type="evidence" value="ECO:0007669"/>
    <property type="project" value="UniProtKB-KW"/>
</dbReference>
<keyword evidence="2" id="KW-0067">ATP-binding</keyword>
<dbReference type="AlphaFoldDB" id="A0A6C0BNH2"/>
<keyword evidence="1" id="KW-0547">Nucleotide-binding</keyword>
<evidence type="ECO:0000256" key="2">
    <source>
        <dbReference type="ARBA" id="ARBA00022840"/>
    </source>
</evidence>
<dbReference type="GO" id="GO:0005634">
    <property type="term" value="C:nucleus"/>
    <property type="evidence" value="ECO:0007669"/>
    <property type="project" value="TreeGrafter"/>
</dbReference>
<name>A0A6C0BNH2_9ZZZZ</name>
<evidence type="ECO:0000313" key="4">
    <source>
        <dbReference type="EMBL" id="QHS93311.1"/>
    </source>
</evidence>
<accession>A0A6C0BNH2</accession>
<dbReference type="SMART" id="SM00220">
    <property type="entry name" value="S_TKc"/>
    <property type="match status" value="1"/>
</dbReference>